<gene>
    <name evidence="2" type="primary">egtB</name>
    <name evidence="2" type="ORF">G3574_23565</name>
</gene>
<comment type="caution">
    <text evidence="2">The sequence shown here is derived from an EMBL/GenBank/DDBJ whole genome shotgun (WGS) entry which is preliminary data.</text>
</comment>
<dbReference type="Pfam" id="PF03781">
    <property type="entry name" value="FGE-sulfatase"/>
    <property type="match status" value="2"/>
</dbReference>
<feature type="domain" description="Sulfatase-modifying factor enzyme-like" evidence="1">
    <location>
        <begin position="327"/>
        <end position="396"/>
    </location>
</feature>
<dbReference type="InterPro" id="IPR030809">
    <property type="entry name" value="EgtB_signatur"/>
</dbReference>
<accession>A0A6B3STH5</accession>
<dbReference type="InterPro" id="IPR042095">
    <property type="entry name" value="SUMF_sf"/>
</dbReference>
<feature type="domain" description="Sulfatase-modifying factor enzyme-like" evidence="1">
    <location>
        <begin position="209"/>
        <end position="321"/>
    </location>
</feature>
<dbReference type="EMBL" id="JAAIVB010000078">
    <property type="protein sequence ID" value="NEX64073.1"/>
    <property type="molecule type" value="Genomic_DNA"/>
</dbReference>
<evidence type="ECO:0000259" key="1">
    <source>
        <dbReference type="Pfam" id="PF03781"/>
    </source>
</evidence>
<reference evidence="2 3" key="1">
    <citation type="submission" date="2020-02" db="EMBL/GenBank/DDBJ databases">
        <authorList>
            <person name="Kim M.K."/>
        </authorList>
    </citation>
    <scope>NUCLEOTIDE SEQUENCE [LARGE SCALE GENOMIC DNA]</scope>
    <source>
        <strain evidence="2 3">17J57-3</strain>
    </source>
</reference>
<dbReference type="NCBIfam" id="TIGR04373">
    <property type="entry name" value="egtB_X_signatur"/>
    <property type="match status" value="1"/>
</dbReference>
<proteinExistence type="predicted"/>
<dbReference type="Gene3D" id="3.90.1580.10">
    <property type="entry name" value="paralog of FGE (formylglycine-generating enzyme)"/>
    <property type="match status" value="2"/>
</dbReference>
<dbReference type="InterPro" id="IPR016187">
    <property type="entry name" value="CTDL_fold"/>
</dbReference>
<protein>
    <submittedName>
        <fullName evidence="2">Ergothioneine biosynthesis protein EgtB</fullName>
    </submittedName>
</protein>
<name>A0A6B3STH5_9BURK</name>
<keyword evidence="3" id="KW-1185">Reference proteome</keyword>
<dbReference type="InterPro" id="IPR051043">
    <property type="entry name" value="Sulfatase_Mod_Factor_Kinase"/>
</dbReference>
<dbReference type="NCBIfam" id="NF041186">
    <property type="entry name" value="SenA"/>
    <property type="match status" value="1"/>
</dbReference>
<sequence length="397" mass="44310">MDAKALDTLDKTTTPFRTASPGLLARMLADTRERLLSHFAALASAGYAAAERVPLLSIINPPLWEAGHAFWFAEWYVLREAGSSAPGAARHPSRLHGADTLFDSNAIAHDRRWNLPCPSAETILDYGKDCLAGILERLARAEDDDAALYPFRLVLAHEDMHVEALAYTLQTLGVQPSLPLAPAAGGKGGTLDIASADACLGSPAGAGFVFDNEKWAHGAPVSAFQIDRRPVSCGEFRRFVEDGGYARPDLWTAEGSAWRQQREAPRGWKREGGRWLCQRFDEWIDLPDDEPVRHVSLHEAQAYCTWAGRRLPTEAEWQLACDRFEWGQVWEWTASTFQPFPGFAPDAYREYSAPWFGTHQVVKGASFATPPHFRSARFRNFYEPGRNDIFIGFRTCR</sequence>
<dbReference type="InterPro" id="IPR005532">
    <property type="entry name" value="SUMF_dom"/>
</dbReference>
<dbReference type="AlphaFoldDB" id="A0A6B3STH5"/>
<organism evidence="2 3">
    <name type="scientific">Noviherbaspirillum galbum</name>
    <dbReference type="NCBI Taxonomy" id="2709383"/>
    <lineage>
        <taxon>Bacteria</taxon>
        <taxon>Pseudomonadati</taxon>
        <taxon>Pseudomonadota</taxon>
        <taxon>Betaproteobacteria</taxon>
        <taxon>Burkholderiales</taxon>
        <taxon>Oxalobacteraceae</taxon>
        <taxon>Noviherbaspirillum</taxon>
    </lineage>
</organism>
<dbReference type="SUPFAM" id="SSF56436">
    <property type="entry name" value="C-type lectin-like"/>
    <property type="match status" value="1"/>
</dbReference>
<evidence type="ECO:0000313" key="2">
    <source>
        <dbReference type="EMBL" id="NEX64073.1"/>
    </source>
</evidence>
<evidence type="ECO:0000313" key="3">
    <source>
        <dbReference type="Proteomes" id="UP000482155"/>
    </source>
</evidence>
<dbReference type="Proteomes" id="UP000482155">
    <property type="component" value="Unassembled WGS sequence"/>
</dbReference>
<dbReference type="PANTHER" id="PTHR23150">
    <property type="entry name" value="SULFATASE MODIFYING FACTOR 1, 2"/>
    <property type="match status" value="1"/>
</dbReference>